<evidence type="ECO:0000256" key="1">
    <source>
        <dbReference type="SAM" id="Phobius"/>
    </source>
</evidence>
<feature type="transmembrane region" description="Helical" evidence="1">
    <location>
        <begin position="28"/>
        <end position="54"/>
    </location>
</feature>
<accession>A0A1A7XQT5</accession>
<dbReference type="GO" id="GO:0016740">
    <property type="term" value="F:transferase activity"/>
    <property type="evidence" value="ECO:0007669"/>
    <property type="project" value="UniProtKB-KW"/>
</dbReference>
<gene>
    <name evidence="2" type="primary">CSGALNACT1</name>
</gene>
<name>A0A1A7XQT5_9TELE</name>
<dbReference type="EMBL" id="HADW01019041">
    <property type="protein sequence ID" value="SBP20441.1"/>
    <property type="molecule type" value="Transcribed_RNA"/>
</dbReference>
<organism evidence="2">
    <name type="scientific">Iconisemion striatum</name>
    <dbReference type="NCBI Taxonomy" id="60296"/>
    <lineage>
        <taxon>Eukaryota</taxon>
        <taxon>Metazoa</taxon>
        <taxon>Chordata</taxon>
        <taxon>Craniata</taxon>
        <taxon>Vertebrata</taxon>
        <taxon>Euteleostomi</taxon>
        <taxon>Actinopterygii</taxon>
        <taxon>Neopterygii</taxon>
        <taxon>Teleostei</taxon>
        <taxon>Neoteleostei</taxon>
        <taxon>Acanthomorphata</taxon>
        <taxon>Ovalentaria</taxon>
        <taxon>Atherinomorphae</taxon>
        <taxon>Cyprinodontiformes</taxon>
        <taxon>Nothobranchiidae</taxon>
        <taxon>Iconisemion</taxon>
    </lineage>
</organism>
<keyword evidence="1" id="KW-0472">Membrane</keyword>
<dbReference type="AlphaFoldDB" id="A0A1A7XQT5"/>
<keyword evidence="2" id="KW-0808">Transferase</keyword>
<reference evidence="2" key="2">
    <citation type="submission" date="2016-06" db="EMBL/GenBank/DDBJ databases">
        <title>The genome of a short-lived fish provides insights into sex chromosome evolution and the genetic control of aging.</title>
        <authorList>
            <person name="Reichwald K."/>
            <person name="Felder M."/>
            <person name="Petzold A."/>
            <person name="Koch P."/>
            <person name="Groth M."/>
            <person name="Platzer M."/>
        </authorList>
    </citation>
    <scope>NUCLEOTIDE SEQUENCE</scope>
    <source>
        <tissue evidence="2">Brain</tissue>
    </source>
</reference>
<protein>
    <submittedName>
        <fullName evidence="2">Chondroitin sulfate N-acetylgalactosaminyltransferase 1</fullName>
    </submittedName>
</protein>
<proteinExistence type="predicted"/>
<keyword evidence="1" id="KW-1133">Transmembrane helix</keyword>
<keyword evidence="1" id="KW-0812">Transmembrane</keyword>
<evidence type="ECO:0000313" key="2">
    <source>
        <dbReference type="EMBL" id="SBP20441.1"/>
    </source>
</evidence>
<reference evidence="2" key="1">
    <citation type="submission" date="2016-05" db="EMBL/GenBank/DDBJ databases">
        <authorList>
            <person name="Lavstsen T."/>
            <person name="Jespersen J.S."/>
        </authorList>
    </citation>
    <scope>NUCLEOTIDE SEQUENCE</scope>
    <source>
        <tissue evidence="2">Brain</tissue>
    </source>
</reference>
<sequence length="75" mass="8272">MHFHMTAVSKISSVAEHFKGQSVMLRRWLLSLVARMGLITLGLCCCLLLLYLLACRPASHSKQQPGLWSGGTTSK</sequence>
<feature type="non-terminal residue" evidence="2">
    <location>
        <position position="75"/>
    </location>
</feature>